<protein>
    <recommendedName>
        <fullName evidence="2">Phage protein</fullName>
    </recommendedName>
</protein>
<name>A0A0A7KTP5_AERSS</name>
<dbReference type="RefSeq" id="WP_138984543.1">
    <property type="nucleotide sequence ID" value="NZ_CP038102.1"/>
</dbReference>
<sequence>MVKMPTRNSTFIPLKGGIDLSTTPLAKAPGFALAAVNVDALASGGYARTLGYDRFDGRPSPSRNRKFTSIDVGDAPDAAHPVFTAITWEGGSGAYLSRSGHFINAVIIEGSITAGTILDIAGVGYVAQQDGREYSKTKAENIANQAIAADWRRSQIGPVPGIGPVRGVIAVRNAVFAVRDIDVNTGGLFMASEAGWQQITSFGWVLTVTNVANISNGDVTLTRTGDNKVFRCVAQLAADGKSGVVVAAPGDAPAVGNVLTGLGGATCTVAKVDAITIKAGGRYQAAVHNFFGGTGQRAAYVASGVQRAFELREDGWLVPLHAQPDATKDKPLAIAIHSGHLFLGYEGGQYQHSAPGNPHTWSALLGAESFSIGDEITAMLPTTGGVLVIASARRVFGLYGSSSKDWEQRALSESVGIAAGTGQSLFLPVGLSDRGLVRLDRVQEFGDFALNQLDPDHHFKAMIDGMDWAFSTQIAELNQYRLFSRGLTHLAVTILADGSPMATTFQYPSAVAGVWRYTEQGEQLFFCLSGSEGVVFTIDKESRSFDGAAISWRVRLPFAHSGSPGVKKTWLTALVEQTSPNQAPIQVKWSIDHMIDAHFTSQKVHSIVSEDPSAAWDQVAIWNQTQWNQFYWSGSYGYTNAPIDLSGTSASISILMGGASSSDPNFTITGVTLDYFARRARRG</sequence>
<accession>A0A0A7KTP5</accession>
<evidence type="ECO:0000313" key="1">
    <source>
        <dbReference type="EMBL" id="AIZ49598.1"/>
    </source>
</evidence>
<evidence type="ECO:0008006" key="2">
    <source>
        <dbReference type="Google" id="ProtNLM"/>
    </source>
</evidence>
<dbReference type="AlphaFoldDB" id="A0A0A7KTP5"/>
<dbReference type="EMBL" id="KJ626178">
    <property type="protein sequence ID" value="AIZ49598.1"/>
    <property type="molecule type" value="Genomic_DNA"/>
</dbReference>
<proteinExistence type="predicted"/>
<reference evidence="1" key="2">
    <citation type="journal article" date="2015" name="Vet. Microbiol.">
        <title>Variants of a genomic island in Aeromonas salmonicida subsp. salmonicida link isolates with their geographical origins.</title>
        <authorList>
            <person name="Emond-Rheault J.G."/>
            <person name="Vincent A.T."/>
            <person name="Trudel M.V."/>
            <person name="Brochu F."/>
            <person name="Boyle B."/>
            <person name="Tanaka K.H."/>
            <person name="Attere S.A."/>
            <person name="Jubinville E."/>
            <person name="Loch T.P."/>
            <person name="Winters A.D."/>
            <person name="Faisal M."/>
            <person name="Frenette M."/>
            <person name="Derome N."/>
            <person name="Charette S.J."/>
        </authorList>
    </citation>
    <scope>NUCLEOTIDE SEQUENCE</scope>
    <source>
        <strain evidence="1">01-B526</strain>
    </source>
</reference>
<reference evidence="1" key="1">
    <citation type="submission" date="2014-03" db="EMBL/GenBank/DDBJ databases">
        <authorList>
            <person name="Emond-Rheault J.-G."/>
            <person name="Trudel M.V."/>
            <person name="Vincent A.T."/>
            <person name="Brochu F."/>
            <person name="Boyle B."/>
            <person name="Tanaka K.H."/>
            <person name="Attere S.A."/>
            <person name="Jubinville E."/>
            <person name="Frenette M."/>
            <person name="Derome N."/>
            <person name="Charette S.J."/>
        </authorList>
    </citation>
    <scope>NUCLEOTIDE SEQUENCE</scope>
    <source>
        <strain evidence="1">01-B526</strain>
    </source>
</reference>
<organism evidence="1">
    <name type="scientific">Aeromonas salmonicida subsp. salmonicida</name>
    <dbReference type="NCBI Taxonomy" id="29491"/>
    <lineage>
        <taxon>Bacteria</taxon>
        <taxon>Pseudomonadati</taxon>
        <taxon>Pseudomonadota</taxon>
        <taxon>Gammaproteobacteria</taxon>
        <taxon>Aeromonadales</taxon>
        <taxon>Aeromonadaceae</taxon>
        <taxon>Aeromonas</taxon>
    </lineage>
</organism>